<keyword evidence="1" id="KW-1133">Transmembrane helix</keyword>
<evidence type="ECO:0000313" key="3">
    <source>
        <dbReference type="Proteomes" id="UP000314251"/>
    </source>
</evidence>
<keyword evidence="1" id="KW-0812">Transmembrane</keyword>
<dbReference type="EMBL" id="VDLY02000013">
    <property type="protein sequence ID" value="KAB8162942.1"/>
    <property type="molecule type" value="Genomic_DNA"/>
</dbReference>
<name>A0A5N6A3W8_9ACTN</name>
<evidence type="ECO:0000256" key="1">
    <source>
        <dbReference type="SAM" id="Phobius"/>
    </source>
</evidence>
<evidence type="ECO:0000313" key="2">
    <source>
        <dbReference type="EMBL" id="KAB8162942.1"/>
    </source>
</evidence>
<reference evidence="2" key="1">
    <citation type="submission" date="2019-10" db="EMBL/GenBank/DDBJ databases">
        <title>Nonomuraea sp. nov., isolated from Phyllanthus amarus.</title>
        <authorList>
            <person name="Klykleung N."/>
            <person name="Tanasupawat S."/>
        </authorList>
    </citation>
    <scope>NUCLEOTIDE SEQUENCE [LARGE SCALE GENOMIC DNA]</scope>
    <source>
        <strain evidence="2">3MP-10</strain>
    </source>
</reference>
<organism evidence="2 3">
    <name type="scientific">Streptomyces mimosae</name>
    <dbReference type="NCBI Taxonomy" id="2586635"/>
    <lineage>
        <taxon>Bacteria</taxon>
        <taxon>Bacillati</taxon>
        <taxon>Actinomycetota</taxon>
        <taxon>Actinomycetes</taxon>
        <taxon>Kitasatosporales</taxon>
        <taxon>Streptomycetaceae</taxon>
        <taxon>Streptomyces</taxon>
    </lineage>
</organism>
<accession>A0A5N6A3W8</accession>
<gene>
    <name evidence="2" type="ORF">FH607_020100</name>
</gene>
<comment type="caution">
    <text evidence="2">The sequence shown here is derived from an EMBL/GenBank/DDBJ whole genome shotgun (WGS) entry which is preliminary data.</text>
</comment>
<feature type="transmembrane region" description="Helical" evidence="1">
    <location>
        <begin position="32"/>
        <end position="54"/>
    </location>
</feature>
<keyword evidence="1" id="KW-0472">Membrane</keyword>
<dbReference type="Proteomes" id="UP000314251">
    <property type="component" value="Unassembled WGS sequence"/>
</dbReference>
<dbReference type="AlphaFoldDB" id="A0A5N6A3W8"/>
<keyword evidence="3" id="KW-1185">Reference proteome</keyword>
<feature type="transmembrane region" description="Helical" evidence="1">
    <location>
        <begin position="115"/>
        <end position="136"/>
    </location>
</feature>
<sequence>MTPARTTLAALAVAAYITAIAGANWATDTYGLIPIAPGLTTTAGTLAAGAALLLRDTVQDTAGRRWVLAGIAAGAALTWTTAPALAIASATAFLVAELADMAVYTPLRTQGWARAALTSGAVGAVVDTWLFLWLAGFPLTASVVGGQLVGKVAWATALPVALVVAARWGVTHRAVPRDTVRA</sequence>
<feature type="transmembrane region" description="Helical" evidence="1">
    <location>
        <begin position="66"/>
        <end position="95"/>
    </location>
</feature>
<proteinExistence type="predicted"/>
<feature type="transmembrane region" description="Helical" evidence="1">
    <location>
        <begin position="148"/>
        <end position="170"/>
    </location>
</feature>
<dbReference type="InterPro" id="IPR003744">
    <property type="entry name" value="YhhQ"/>
</dbReference>
<dbReference type="OrthoDB" id="4269664at2"/>
<protein>
    <submittedName>
        <fullName evidence="2">VUT family protein</fullName>
    </submittedName>
</protein>
<dbReference type="Pfam" id="PF02592">
    <property type="entry name" value="Vut_1"/>
    <property type="match status" value="1"/>
</dbReference>
<dbReference type="RefSeq" id="WP_139670542.1">
    <property type="nucleotide sequence ID" value="NZ_VDLY02000013.1"/>
</dbReference>